<proteinExistence type="predicted"/>
<protein>
    <submittedName>
        <fullName evidence="2">Pseudouridine synthase</fullName>
    </submittedName>
</protein>
<name>A0A4P7CLC7_9PAST</name>
<dbReference type="EMBL" id="CP038145">
    <property type="protein sequence ID" value="QBQ64402.1"/>
    <property type="molecule type" value="Genomic_DNA"/>
</dbReference>
<keyword evidence="1" id="KW-0732">Signal</keyword>
<organism evidence="2 3">
    <name type="scientific">Actinobacillus indolicus</name>
    <dbReference type="NCBI Taxonomy" id="51049"/>
    <lineage>
        <taxon>Bacteria</taxon>
        <taxon>Pseudomonadati</taxon>
        <taxon>Pseudomonadota</taxon>
        <taxon>Gammaproteobacteria</taxon>
        <taxon>Pasteurellales</taxon>
        <taxon>Pasteurellaceae</taxon>
        <taxon>Actinobacillus</taxon>
    </lineage>
</organism>
<dbReference type="KEGG" id="aio:EXH44_09285"/>
<dbReference type="RefSeq" id="WP_162857214.1">
    <property type="nucleotide sequence ID" value="NZ_CP038145.1"/>
</dbReference>
<sequence>MKKYLLLAMAFASTTALANTQANTNATTTKEAKQPIMRLTTIDVGGKVAKSLNSTVYSLSKANTTQLCWEVINIPFTAKNKVTEVFTTPAKSKFTHPDASVTTSNEDKTHTIVSHIPSVNNEFIRKCWKFDKTDPIGNYTLDLKVNDIIFPTQKFSIVK</sequence>
<evidence type="ECO:0000313" key="2">
    <source>
        <dbReference type="EMBL" id="QBQ64402.1"/>
    </source>
</evidence>
<evidence type="ECO:0000313" key="3">
    <source>
        <dbReference type="Proteomes" id="UP000294444"/>
    </source>
</evidence>
<feature type="chain" id="PRO_5020753719" evidence="1">
    <location>
        <begin position="19"/>
        <end position="159"/>
    </location>
</feature>
<feature type="signal peptide" evidence="1">
    <location>
        <begin position="1"/>
        <end position="18"/>
    </location>
</feature>
<accession>A0A4P7CLC7</accession>
<dbReference type="Proteomes" id="UP000294444">
    <property type="component" value="Chromosome"/>
</dbReference>
<evidence type="ECO:0000256" key="1">
    <source>
        <dbReference type="SAM" id="SignalP"/>
    </source>
</evidence>
<keyword evidence="3" id="KW-1185">Reference proteome</keyword>
<dbReference type="AlphaFoldDB" id="A0A4P7CLC7"/>
<gene>
    <name evidence="2" type="ORF">EXH44_09285</name>
</gene>
<reference evidence="2 3" key="1">
    <citation type="submission" date="2019-03" db="EMBL/GenBank/DDBJ databases">
        <authorList>
            <person name="Che Y."/>
            <person name="Zhou L."/>
        </authorList>
    </citation>
    <scope>NUCLEOTIDE SEQUENCE [LARGE SCALE GENOMIC DNA]</scope>
    <source>
        <strain evidence="2 3">AIFJ1607</strain>
    </source>
</reference>